<protein>
    <recommendedName>
        <fullName evidence="4">Rap1a immunity protein domain-containing protein</fullName>
    </recommendedName>
</protein>
<dbReference type="Proteomes" id="UP000028981">
    <property type="component" value="Unassembled WGS sequence"/>
</dbReference>
<sequence length="105" mass="11489">MRGLALTATLFLVSPVAAEEPSAWQQQKCALYIDAWARALDSIGSDDINYNFLATNENFIASGCTEQIAICPRSNQERDIADLITLVMMNEGAASTFLPFRCPAE</sequence>
<evidence type="ECO:0000256" key="1">
    <source>
        <dbReference type="SAM" id="SignalP"/>
    </source>
</evidence>
<evidence type="ECO:0000313" key="3">
    <source>
        <dbReference type="Proteomes" id="UP000028981"/>
    </source>
</evidence>
<feature type="signal peptide" evidence="1">
    <location>
        <begin position="1"/>
        <end position="18"/>
    </location>
</feature>
<organism evidence="2 3">
    <name type="scientific">Devosia riboflavina</name>
    <dbReference type="NCBI Taxonomy" id="46914"/>
    <lineage>
        <taxon>Bacteria</taxon>
        <taxon>Pseudomonadati</taxon>
        <taxon>Pseudomonadota</taxon>
        <taxon>Alphaproteobacteria</taxon>
        <taxon>Hyphomicrobiales</taxon>
        <taxon>Devosiaceae</taxon>
        <taxon>Devosia</taxon>
    </lineage>
</organism>
<dbReference type="AlphaFoldDB" id="A0A087M4T6"/>
<dbReference type="RefSeq" id="WP_035080386.1">
    <property type="nucleotide sequence ID" value="NZ_JQGC01000004.1"/>
</dbReference>
<evidence type="ECO:0000313" key="2">
    <source>
        <dbReference type="EMBL" id="KFL31889.1"/>
    </source>
</evidence>
<name>A0A087M4T6_9HYPH</name>
<dbReference type="OrthoDB" id="7726273at2"/>
<keyword evidence="3" id="KW-1185">Reference proteome</keyword>
<keyword evidence="1" id="KW-0732">Signal</keyword>
<evidence type="ECO:0008006" key="4">
    <source>
        <dbReference type="Google" id="ProtNLM"/>
    </source>
</evidence>
<proteinExistence type="predicted"/>
<gene>
    <name evidence="2" type="ORF">JP75_05635</name>
</gene>
<comment type="caution">
    <text evidence="2">The sequence shown here is derived from an EMBL/GenBank/DDBJ whole genome shotgun (WGS) entry which is preliminary data.</text>
</comment>
<accession>A0A087M4T6</accession>
<feature type="chain" id="PRO_5001825907" description="Rap1a immunity protein domain-containing protein" evidence="1">
    <location>
        <begin position="19"/>
        <end position="105"/>
    </location>
</feature>
<reference evidence="2 3" key="1">
    <citation type="submission" date="2014-08" db="EMBL/GenBank/DDBJ databases">
        <authorList>
            <person name="Hassan Y.I."/>
            <person name="Lepp D."/>
            <person name="Zhou T."/>
        </authorList>
    </citation>
    <scope>NUCLEOTIDE SEQUENCE [LARGE SCALE GENOMIC DNA]</scope>
    <source>
        <strain evidence="2 3">IFO13584</strain>
    </source>
</reference>
<dbReference type="EMBL" id="JQGC01000004">
    <property type="protein sequence ID" value="KFL31889.1"/>
    <property type="molecule type" value="Genomic_DNA"/>
</dbReference>